<accession>A0A9D2WSS2</accession>
<dbReference type="Gene3D" id="3.30.450.20">
    <property type="entry name" value="PAS domain"/>
    <property type="match status" value="1"/>
</dbReference>
<dbReference type="OrthoDB" id="1684212at2"/>
<organism evidence="1 2">
    <name type="scientific">Sporotomaculum syntrophicum</name>
    <dbReference type="NCBI Taxonomy" id="182264"/>
    <lineage>
        <taxon>Bacteria</taxon>
        <taxon>Bacillati</taxon>
        <taxon>Bacillota</taxon>
        <taxon>Clostridia</taxon>
        <taxon>Eubacteriales</taxon>
        <taxon>Desulfallaceae</taxon>
        <taxon>Sporotomaculum</taxon>
    </lineage>
</organism>
<gene>
    <name evidence="1" type="ORF">SPSYN_00985</name>
</gene>
<dbReference type="Proteomes" id="UP000798488">
    <property type="component" value="Unassembled WGS sequence"/>
</dbReference>
<dbReference type="Pfam" id="PF13596">
    <property type="entry name" value="PAS_10"/>
    <property type="match status" value="1"/>
</dbReference>
<evidence type="ECO:0000313" key="1">
    <source>
        <dbReference type="EMBL" id="KAF1086241.1"/>
    </source>
</evidence>
<comment type="caution">
    <text evidence="1">The sequence shown here is derived from an EMBL/GenBank/DDBJ whole genome shotgun (WGS) entry which is preliminary data.</text>
</comment>
<dbReference type="SUPFAM" id="SSF55785">
    <property type="entry name" value="PYP-like sensor domain (PAS domain)"/>
    <property type="match status" value="1"/>
</dbReference>
<reference evidence="1" key="1">
    <citation type="submission" date="2016-02" db="EMBL/GenBank/DDBJ databases">
        <title>Draft Genome Sequence of Sporotomaculum syntrophicum Strain FB, a Syntrophic Benzoate Degrader.</title>
        <authorList>
            <person name="Nobu M.K."/>
            <person name="Narihiro T."/>
            <person name="Qiu Y.-L."/>
            <person name="Ohashi A."/>
            <person name="Liu W.-T."/>
            <person name="Yuji S."/>
        </authorList>
    </citation>
    <scope>NUCLEOTIDE SEQUENCE</scope>
    <source>
        <strain evidence="1">FB</strain>
    </source>
</reference>
<proteinExistence type="predicted"/>
<sequence>MDWSFLDQLSVIAYVVDAQLKLIYVNQTAAKRHKQAGMLIGQSILTCHKKEASKEKIRQMADEFARGRREPYNYSLKKGGKVMHKVILPYYDEGVFAGLIELMYFV</sequence>
<dbReference type="InterPro" id="IPR035965">
    <property type="entry name" value="PAS-like_dom_sf"/>
</dbReference>
<name>A0A9D2WSS2_9FIRM</name>
<protein>
    <recommendedName>
        <fullName evidence="3">PAS domain-containing protein</fullName>
    </recommendedName>
</protein>
<dbReference type="EMBL" id="LSRS01000002">
    <property type="protein sequence ID" value="KAF1086241.1"/>
    <property type="molecule type" value="Genomic_DNA"/>
</dbReference>
<evidence type="ECO:0008006" key="3">
    <source>
        <dbReference type="Google" id="ProtNLM"/>
    </source>
</evidence>
<evidence type="ECO:0000313" key="2">
    <source>
        <dbReference type="Proteomes" id="UP000798488"/>
    </source>
</evidence>
<keyword evidence="2" id="KW-1185">Reference proteome</keyword>
<dbReference type="RefSeq" id="WP_161821353.1">
    <property type="nucleotide sequence ID" value="NZ_LSRS01000002.1"/>
</dbReference>
<dbReference type="AlphaFoldDB" id="A0A9D2WSS2"/>